<evidence type="ECO:0000313" key="3">
    <source>
        <dbReference type="Proteomes" id="UP001501020"/>
    </source>
</evidence>
<proteinExistence type="predicted"/>
<gene>
    <name evidence="2" type="ORF">GCM10009727_33390</name>
</gene>
<reference evidence="3" key="1">
    <citation type="journal article" date="2019" name="Int. J. Syst. Evol. Microbiol.">
        <title>The Global Catalogue of Microorganisms (GCM) 10K type strain sequencing project: providing services to taxonomists for standard genome sequencing and annotation.</title>
        <authorList>
            <consortium name="The Broad Institute Genomics Platform"/>
            <consortium name="The Broad Institute Genome Sequencing Center for Infectious Disease"/>
            <person name="Wu L."/>
            <person name="Ma J."/>
        </authorList>
    </citation>
    <scope>NUCLEOTIDE SEQUENCE [LARGE SCALE GENOMIC DNA]</scope>
    <source>
        <strain evidence="3">JCM 13850</strain>
    </source>
</reference>
<comment type="caution">
    <text evidence="2">The sequence shown here is derived from an EMBL/GenBank/DDBJ whole genome shotgun (WGS) entry which is preliminary data.</text>
</comment>
<dbReference type="EMBL" id="BAAAMR010000025">
    <property type="protein sequence ID" value="GAA2137901.1"/>
    <property type="molecule type" value="Genomic_DNA"/>
</dbReference>
<dbReference type="Pfam" id="PF13228">
    <property type="entry name" value="DUF4037"/>
    <property type="match status" value="1"/>
</dbReference>
<organism evidence="2 3">
    <name type="scientific">Actinomadura napierensis</name>
    <dbReference type="NCBI Taxonomy" id="267854"/>
    <lineage>
        <taxon>Bacteria</taxon>
        <taxon>Bacillati</taxon>
        <taxon>Actinomycetota</taxon>
        <taxon>Actinomycetes</taxon>
        <taxon>Streptosporangiales</taxon>
        <taxon>Thermomonosporaceae</taxon>
        <taxon>Actinomadura</taxon>
    </lineage>
</organism>
<dbReference type="RefSeq" id="WP_344267462.1">
    <property type="nucleotide sequence ID" value="NZ_BAAAMR010000025.1"/>
</dbReference>
<dbReference type="Proteomes" id="UP001501020">
    <property type="component" value="Unassembled WGS sequence"/>
</dbReference>
<dbReference type="InterPro" id="IPR025117">
    <property type="entry name" value="DUF4037"/>
</dbReference>
<accession>A0ABP5KV77</accession>
<keyword evidence="3" id="KW-1185">Reference proteome</keyword>
<feature type="domain" description="DUF4037" evidence="1">
    <location>
        <begin position="132"/>
        <end position="229"/>
    </location>
</feature>
<evidence type="ECO:0000259" key="1">
    <source>
        <dbReference type="Pfam" id="PF13228"/>
    </source>
</evidence>
<sequence>MDGHPSGAELARAYYGDLVRPLLDAHFPGLSHAAARLGSGSDVLGFDDAMSRDHDWGCRLTLLLDDARADAAPDVIAMLERELPDRYRGHPVRFPVTWDQTASHKVDVSAVGAFCRSRLGVDPTGGPSVLDWLCLVGQCVLEVTAGPVFEDGTSTLAGIRATLRRYPPDVERYVLAAWWRRASQWLPVVGRTAARGDDTGSRILAARVAEDLMRLAFTLSGAWVPYGKWRGTAFKELPIARDLAGPLDTAVAADGRREREAALVEAAEILLDVQRERGLPVPEKAIIPFWDRPYWMIDAAVADGLVADIGDPEVAALRPGIGSVEQWVDSVDVLGHADRRAALQVAYRAWMERGL</sequence>
<evidence type="ECO:0000313" key="2">
    <source>
        <dbReference type="EMBL" id="GAA2137901.1"/>
    </source>
</evidence>
<protein>
    <submittedName>
        <fullName evidence="2">DUF4037 domain-containing protein</fullName>
    </submittedName>
</protein>
<name>A0ABP5KV77_9ACTN</name>